<name>A0A371DFH3_9APHY</name>
<evidence type="ECO:0000256" key="1">
    <source>
        <dbReference type="SAM" id="MobiDB-lite"/>
    </source>
</evidence>
<reference evidence="2 3" key="1">
    <citation type="journal article" date="2018" name="Biotechnol. Biofuels">
        <title>Integrative visual omics of the white-rot fungus Polyporus brumalis exposes the biotechnological potential of its oxidative enzymes for delignifying raw plant biomass.</title>
        <authorList>
            <person name="Miyauchi S."/>
            <person name="Rancon A."/>
            <person name="Drula E."/>
            <person name="Hage H."/>
            <person name="Chaduli D."/>
            <person name="Favel A."/>
            <person name="Grisel S."/>
            <person name="Henrissat B."/>
            <person name="Herpoel-Gimbert I."/>
            <person name="Ruiz-Duenas F.J."/>
            <person name="Chevret D."/>
            <person name="Hainaut M."/>
            <person name="Lin J."/>
            <person name="Wang M."/>
            <person name="Pangilinan J."/>
            <person name="Lipzen A."/>
            <person name="Lesage-Meessen L."/>
            <person name="Navarro D."/>
            <person name="Riley R."/>
            <person name="Grigoriev I.V."/>
            <person name="Zhou S."/>
            <person name="Raouche S."/>
            <person name="Rosso M.N."/>
        </authorList>
    </citation>
    <scope>NUCLEOTIDE SEQUENCE [LARGE SCALE GENOMIC DNA]</scope>
    <source>
        <strain evidence="2 3">BRFM 1820</strain>
    </source>
</reference>
<keyword evidence="3" id="KW-1185">Reference proteome</keyword>
<dbReference type="STRING" id="139420.A0A371DFH3"/>
<sequence>GEVEHMHSKDVYGRTNKVNYEGQIARRTLLAERLRIIRTRVDTGRAQRKKKLAEALERKKTTAAGTSEPEVDDKHACDDDEKVKLPYSSATQRYHIAKSQRSHDNVFNWVSSFGDDPAVVNFYQNLKDHALLQLQERGQFTPNYDSSAGFSFQDRTRLVIHKEQLYWHDVARLNWTSYDLQRSQDSVNPKNHADIMLLAGKAGDADTHPYVYARVVRIFHINVRLYDSPMQMFERMDVLFVRWYRIDHSVPGGFEHKRLHRVEFVPQGGDEEVFGFVNPVDILRGAHMIPAFARGRVSTLLPPTMARGVRGQSDNAREDDTDFRYHYVNL</sequence>
<dbReference type="Proteomes" id="UP000256964">
    <property type="component" value="Unassembled WGS sequence"/>
</dbReference>
<proteinExistence type="predicted"/>
<protein>
    <submittedName>
        <fullName evidence="2">Uncharacterized protein</fullName>
    </submittedName>
</protein>
<gene>
    <name evidence="2" type="ORF">OH76DRAFT_1347249</name>
</gene>
<evidence type="ECO:0000313" key="3">
    <source>
        <dbReference type="Proteomes" id="UP000256964"/>
    </source>
</evidence>
<organism evidence="2 3">
    <name type="scientific">Lentinus brumalis</name>
    <dbReference type="NCBI Taxonomy" id="2498619"/>
    <lineage>
        <taxon>Eukaryota</taxon>
        <taxon>Fungi</taxon>
        <taxon>Dikarya</taxon>
        <taxon>Basidiomycota</taxon>
        <taxon>Agaricomycotina</taxon>
        <taxon>Agaricomycetes</taxon>
        <taxon>Polyporales</taxon>
        <taxon>Polyporaceae</taxon>
        <taxon>Lentinus</taxon>
    </lineage>
</organism>
<feature type="region of interest" description="Disordered" evidence="1">
    <location>
        <begin position="57"/>
        <end position="76"/>
    </location>
</feature>
<dbReference type="EMBL" id="KZ857395">
    <property type="protein sequence ID" value="RDX51305.1"/>
    <property type="molecule type" value="Genomic_DNA"/>
</dbReference>
<dbReference type="OrthoDB" id="3267098at2759"/>
<feature type="non-terminal residue" evidence="2">
    <location>
        <position position="1"/>
    </location>
</feature>
<accession>A0A371DFH3</accession>
<evidence type="ECO:0000313" key="2">
    <source>
        <dbReference type="EMBL" id="RDX51305.1"/>
    </source>
</evidence>
<dbReference type="AlphaFoldDB" id="A0A371DFH3"/>